<sequence length="78" mass="8403">MADLLVRGVDDDLVQALKKRAGAHGRSQEAELRVILASVLLSPPRRNLAELLAAMPDVGVDADFQRQSDHAAAPDVFN</sequence>
<dbReference type="RefSeq" id="WP_106500938.1">
    <property type="nucleotide sequence ID" value="NZ_PXVC01000105.1"/>
</dbReference>
<organism evidence="2 3">
    <name type="scientific">Synechococcus lacustris str. Tous</name>
    <dbReference type="NCBI Taxonomy" id="1910958"/>
    <lineage>
        <taxon>Bacteria</taxon>
        <taxon>Bacillati</taxon>
        <taxon>Cyanobacteriota</taxon>
        <taxon>Cyanophyceae</taxon>
        <taxon>Synechococcales</taxon>
        <taxon>Synechococcaceae</taxon>
        <taxon>Synechococcus</taxon>
    </lineage>
</organism>
<proteinExistence type="predicted"/>
<dbReference type="InterPro" id="IPR013321">
    <property type="entry name" value="Arc_rbn_hlx_hlx"/>
</dbReference>
<dbReference type="Proteomes" id="UP000240206">
    <property type="component" value="Unassembled WGS sequence"/>
</dbReference>
<accession>A0A2P7EBF4</accession>
<dbReference type="Gene3D" id="1.10.1220.10">
    <property type="entry name" value="Met repressor-like"/>
    <property type="match status" value="1"/>
</dbReference>
<gene>
    <name evidence="2" type="ORF">C7K08_12605</name>
</gene>
<dbReference type="EMBL" id="PXVC01000105">
    <property type="protein sequence ID" value="PSI00545.1"/>
    <property type="molecule type" value="Genomic_DNA"/>
</dbReference>
<dbReference type="Pfam" id="PF22513">
    <property type="entry name" value="FitA-like_RHH"/>
    <property type="match status" value="1"/>
</dbReference>
<keyword evidence="3" id="KW-1185">Reference proteome</keyword>
<dbReference type="InterPro" id="IPR010985">
    <property type="entry name" value="Ribbon_hlx_hlx"/>
</dbReference>
<dbReference type="GO" id="GO:0006355">
    <property type="term" value="P:regulation of DNA-templated transcription"/>
    <property type="evidence" value="ECO:0007669"/>
    <property type="project" value="InterPro"/>
</dbReference>
<dbReference type="SUPFAM" id="SSF47598">
    <property type="entry name" value="Ribbon-helix-helix"/>
    <property type="match status" value="1"/>
</dbReference>
<name>A0A2P7EBF4_9SYNE</name>
<evidence type="ECO:0000313" key="2">
    <source>
        <dbReference type="EMBL" id="PSI00545.1"/>
    </source>
</evidence>
<evidence type="ECO:0000313" key="3">
    <source>
        <dbReference type="Proteomes" id="UP000240206"/>
    </source>
</evidence>
<reference evidence="3" key="1">
    <citation type="submission" date="2018-03" db="EMBL/GenBank/DDBJ databases">
        <title>Ecological and genomic features of two cosmopolitan and abundant freshwater picocyanobacteria.</title>
        <authorList>
            <person name="Cabello-Yeves P.J."/>
            <person name="Picazo A."/>
            <person name="Camacho A."/>
            <person name="Callieri C."/>
            <person name="Rosselli R."/>
            <person name="Roda-Garcia J."/>
            <person name="Coutinho F.H."/>
            <person name="Rodriguez-Valera F."/>
        </authorList>
    </citation>
    <scope>NUCLEOTIDE SEQUENCE [LARGE SCALE GENOMIC DNA]</scope>
    <source>
        <strain evidence="3">Tous</strain>
    </source>
</reference>
<dbReference type="InterPro" id="IPR053853">
    <property type="entry name" value="FitA-like_RHH"/>
</dbReference>
<feature type="domain" description="Antitoxin FitA-like ribbon-helix-helix" evidence="1">
    <location>
        <begin position="2"/>
        <end position="39"/>
    </location>
</feature>
<keyword evidence="2" id="KW-0238">DNA-binding</keyword>
<dbReference type="GO" id="GO:0003677">
    <property type="term" value="F:DNA binding"/>
    <property type="evidence" value="ECO:0007669"/>
    <property type="project" value="UniProtKB-KW"/>
</dbReference>
<comment type="caution">
    <text evidence="2">The sequence shown here is derived from an EMBL/GenBank/DDBJ whole genome shotgun (WGS) entry which is preliminary data.</text>
</comment>
<protein>
    <submittedName>
        <fullName evidence="2">DNA-binding protein</fullName>
    </submittedName>
</protein>
<evidence type="ECO:0000259" key="1">
    <source>
        <dbReference type="Pfam" id="PF22513"/>
    </source>
</evidence>
<dbReference type="AlphaFoldDB" id="A0A2P7EBF4"/>